<comment type="similarity">
    <text evidence="2">Belongs to the tumor necrosis factor family.</text>
</comment>
<dbReference type="KEGG" id="nfu:107395108"/>
<dbReference type="PROSITE" id="PS50049">
    <property type="entry name" value="THD_2"/>
    <property type="match status" value="1"/>
</dbReference>
<dbReference type="Proteomes" id="UP000822369">
    <property type="component" value="Chromosome 8"/>
</dbReference>
<dbReference type="Pfam" id="PF00229">
    <property type="entry name" value="TNF"/>
    <property type="match status" value="1"/>
</dbReference>
<evidence type="ECO:0000256" key="3">
    <source>
        <dbReference type="ARBA" id="ARBA00022514"/>
    </source>
</evidence>
<dbReference type="InterPro" id="IPR006052">
    <property type="entry name" value="TNF_dom"/>
</dbReference>
<reference evidence="8" key="1">
    <citation type="submission" date="2016-05" db="EMBL/GenBank/DDBJ databases">
        <authorList>
            <person name="Lavstsen T."/>
            <person name="Jespersen J.S."/>
        </authorList>
    </citation>
    <scope>NUCLEOTIDE SEQUENCE</scope>
    <source>
        <tissue evidence="8">Brain</tissue>
    </source>
</reference>
<protein>
    <submittedName>
        <fullName evidence="7">LOC107395108-like protein</fullName>
    </submittedName>
    <submittedName>
        <fullName evidence="8">TNF(Tumour Necrosis Factor) family</fullName>
    </submittedName>
</protein>
<dbReference type="AlphaFoldDB" id="A0A1A7Z8Q4"/>
<proteinExistence type="inferred from homology"/>
<keyword evidence="5" id="KW-1133">Transmembrane helix</keyword>
<dbReference type="GO" id="GO:0005125">
    <property type="term" value="F:cytokine activity"/>
    <property type="evidence" value="ECO:0007669"/>
    <property type="project" value="UniProtKB-KW"/>
</dbReference>
<feature type="domain" description="THD" evidence="6">
    <location>
        <begin position="103"/>
        <end position="236"/>
    </location>
</feature>
<dbReference type="GO" id="GO:0005164">
    <property type="term" value="F:tumor necrosis factor receptor binding"/>
    <property type="evidence" value="ECO:0007669"/>
    <property type="project" value="InterPro"/>
</dbReference>
<dbReference type="OMA" id="CSTETTM"/>
<evidence type="ECO:0000259" key="6">
    <source>
        <dbReference type="PROSITE" id="PS50049"/>
    </source>
</evidence>
<evidence type="ECO:0000256" key="5">
    <source>
        <dbReference type="SAM" id="Phobius"/>
    </source>
</evidence>
<dbReference type="EMBL" id="HADY01000393">
    <property type="protein sequence ID" value="SBP38878.1"/>
    <property type="molecule type" value="Transcribed_RNA"/>
</dbReference>
<comment type="subcellular location">
    <subcellularLocation>
        <location evidence="1">Membrane</location>
    </subcellularLocation>
</comment>
<evidence type="ECO:0000313" key="7">
    <source>
        <dbReference type="EMBL" id="KAF7218118.1"/>
    </source>
</evidence>
<evidence type="ECO:0000256" key="2">
    <source>
        <dbReference type="ARBA" id="ARBA00008670"/>
    </source>
</evidence>
<dbReference type="Gene3D" id="2.60.120.40">
    <property type="match status" value="1"/>
</dbReference>
<evidence type="ECO:0000256" key="4">
    <source>
        <dbReference type="ARBA" id="ARBA00023136"/>
    </source>
</evidence>
<feature type="transmembrane region" description="Helical" evidence="5">
    <location>
        <begin position="50"/>
        <end position="69"/>
    </location>
</feature>
<dbReference type="SUPFAM" id="SSF49842">
    <property type="entry name" value="TNF-like"/>
    <property type="match status" value="1"/>
</dbReference>
<keyword evidence="3" id="KW-0202">Cytokine</keyword>
<dbReference type="PANTHER" id="PTHR11471:SF13">
    <property type="entry name" value="TNF FAMILY PROFILE DOMAIN-CONTAINING PROTEIN"/>
    <property type="match status" value="1"/>
</dbReference>
<dbReference type="GO" id="GO:0005615">
    <property type="term" value="C:extracellular space"/>
    <property type="evidence" value="ECO:0007669"/>
    <property type="project" value="UniProtKB-KW"/>
</dbReference>
<dbReference type="GO" id="GO:0006955">
    <property type="term" value="P:immune response"/>
    <property type="evidence" value="ECO:0007669"/>
    <property type="project" value="InterPro"/>
</dbReference>
<organism evidence="8">
    <name type="scientific">Nothobranchius furzeri</name>
    <name type="common">Turquoise killifish</name>
    <dbReference type="NCBI Taxonomy" id="105023"/>
    <lineage>
        <taxon>Eukaryota</taxon>
        <taxon>Metazoa</taxon>
        <taxon>Chordata</taxon>
        <taxon>Craniata</taxon>
        <taxon>Vertebrata</taxon>
        <taxon>Euteleostomi</taxon>
        <taxon>Actinopterygii</taxon>
        <taxon>Neopterygii</taxon>
        <taxon>Teleostei</taxon>
        <taxon>Neoteleostei</taxon>
        <taxon>Acanthomorphata</taxon>
        <taxon>Ovalentaria</taxon>
        <taxon>Atherinomorphae</taxon>
        <taxon>Cyprinodontiformes</taxon>
        <taxon>Nothobranchiidae</taxon>
        <taxon>Nothobranchius</taxon>
    </lineage>
</organism>
<dbReference type="InterPro" id="IPR008983">
    <property type="entry name" value="Tumour_necrosis_fac-like_dom"/>
</dbReference>
<evidence type="ECO:0000256" key="1">
    <source>
        <dbReference type="ARBA" id="ARBA00004370"/>
    </source>
</evidence>
<sequence>MSTHPERERMALRDWSQPAERTVVGGMGMNHEESALILIRHCQDMKRQEARLRLISLLLMLSCAAFFFYTNTSGSQERSPEPGKAFWQQSPCPSENGGIQPPLRIFLRANLTTVENDSVLSWESSNSIKSYDKETDSIVIPGKGFYFVYIRFTLVCDDRSSFASQAFAVQLQLLSRGYPHKQPLLEAKDRWDCSDFGFHNVFVGELFELEKEDLLSVFLIKGSHMVTASQFGVFHL</sequence>
<gene>
    <name evidence="8" type="primary">Nfu_g_1_010588</name>
    <name evidence="7" type="ORF">G4P62_017649</name>
</gene>
<dbReference type="EMBL" id="JAAVVJ010000008">
    <property type="protein sequence ID" value="KAF7218118.1"/>
    <property type="molecule type" value="Genomic_DNA"/>
</dbReference>
<evidence type="ECO:0000313" key="8">
    <source>
        <dbReference type="EMBL" id="SBP38878.1"/>
    </source>
</evidence>
<name>A0A1A7Z8Q4_NOTFU</name>
<dbReference type="PANTHER" id="PTHR11471">
    <property type="entry name" value="TUMOR NECROSIS FACTOR FAMILY MEMBER"/>
    <property type="match status" value="1"/>
</dbReference>
<reference evidence="8" key="2">
    <citation type="submission" date="2016-06" db="EMBL/GenBank/DDBJ databases">
        <title>The genome of a short-lived fish provides insights into sex chromosome evolution and the genetic control of aging.</title>
        <authorList>
            <person name="Reichwald K."/>
            <person name="Felder M."/>
            <person name="Petzold A."/>
            <person name="Koch P."/>
            <person name="Groth M."/>
            <person name="Platzer M."/>
        </authorList>
    </citation>
    <scope>NUCLEOTIDE SEQUENCE</scope>
    <source>
        <tissue evidence="8">Brain</tissue>
    </source>
</reference>
<dbReference type="GO" id="GO:0016020">
    <property type="term" value="C:membrane"/>
    <property type="evidence" value="ECO:0007669"/>
    <property type="project" value="UniProtKB-SubCell"/>
</dbReference>
<keyword evidence="5" id="KW-0812">Transmembrane</keyword>
<reference evidence="7" key="3">
    <citation type="submission" date="2020-03" db="EMBL/GenBank/DDBJ databases">
        <title>Intra-Species Differences in Population Size shape Life History and Genome Evolution.</title>
        <authorList>
            <person name="Willemsen D."/>
            <person name="Cui R."/>
            <person name="Valenzano D.R."/>
        </authorList>
    </citation>
    <scope>NUCLEOTIDE SEQUENCE</scope>
    <source>
        <strain evidence="7">GRZ</strain>
        <tissue evidence="7">Whole</tissue>
    </source>
</reference>
<keyword evidence="4 5" id="KW-0472">Membrane</keyword>
<accession>A0A1A7Z8Q4</accession>